<dbReference type="PANTHER" id="PTHR30535:SF34">
    <property type="entry name" value="MOLYBDATE-BINDING PROTEIN MOLA"/>
    <property type="match status" value="1"/>
</dbReference>
<accession>A0ABM8RR48</accession>
<evidence type="ECO:0000259" key="3">
    <source>
        <dbReference type="PROSITE" id="PS50983"/>
    </source>
</evidence>
<keyword evidence="5" id="KW-1185">Reference proteome</keyword>
<name>A0ABM8RR48_9BACT</name>
<dbReference type="InterPro" id="IPR054828">
    <property type="entry name" value="Vit_B12_bind_prot"/>
</dbReference>
<dbReference type="NCBIfam" id="NF038402">
    <property type="entry name" value="TroA_like"/>
    <property type="match status" value="1"/>
</dbReference>
<evidence type="ECO:0000313" key="5">
    <source>
        <dbReference type="Proteomes" id="UP000675880"/>
    </source>
</evidence>
<keyword evidence="2" id="KW-1133">Transmembrane helix</keyword>
<dbReference type="Gene3D" id="3.40.50.1980">
    <property type="entry name" value="Nitrogenase molybdenum iron protein domain"/>
    <property type="match status" value="2"/>
</dbReference>
<organism evidence="4 5">
    <name type="scientific">Nitrospira defluvii</name>
    <dbReference type="NCBI Taxonomy" id="330214"/>
    <lineage>
        <taxon>Bacteria</taxon>
        <taxon>Pseudomonadati</taxon>
        <taxon>Nitrospirota</taxon>
        <taxon>Nitrospiria</taxon>
        <taxon>Nitrospirales</taxon>
        <taxon>Nitrospiraceae</taxon>
        <taxon>Nitrospira</taxon>
    </lineage>
</organism>
<dbReference type="InterPro" id="IPR002491">
    <property type="entry name" value="ABC_transptr_periplasmic_BD"/>
</dbReference>
<dbReference type="Proteomes" id="UP000675880">
    <property type="component" value="Unassembled WGS sequence"/>
</dbReference>
<sequence>MGWGIGEDDGAGNPQGSTLALGIFYLLAVRPIPVRRSLTGILGVVCYVLLACVSLAFAQSPEDDAVMKRRQQGILTGMPFMANITPRTFVDDAGRKLYVAKAPARVVSLAPSITEMLFALGLDEQIVGVTEFCNFPEAAKTKSKVGYANPNLESLIALRPELIVAPREFHRANVLAKLEELKIPVLLLDATSLESIFSHLHTLGRIFDRSTAAHAMTLAMRNRMAELTARTEHLARVRVLYVINSQPLITVGPGSYIHQMIGLAGGLNIASEAKAPYPRLTMETVLKEDPEVLLFPRGSIETVPRSEQEAWRRWTTVTAVRENRLRDVSADALNRPGPRVMEGLEALARAIHPEAFASEPVPVQP</sequence>
<dbReference type="Pfam" id="PF01497">
    <property type="entry name" value="Peripla_BP_2"/>
    <property type="match status" value="1"/>
</dbReference>
<dbReference type="PROSITE" id="PS50983">
    <property type="entry name" value="FE_B12_PBP"/>
    <property type="match status" value="1"/>
</dbReference>
<evidence type="ECO:0000313" key="4">
    <source>
        <dbReference type="EMBL" id="CAE6767152.1"/>
    </source>
</evidence>
<dbReference type="EMBL" id="CAJNBJ010000017">
    <property type="protein sequence ID" value="CAE6767152.1"/>
    <property type="molecule type" value="Genomic_DNA"/>
</dbReference>
<proteinExistence type="predicted"/>
<dbReference type="CDD" id="cd01144">
    <property type="entry name" value="BtuF"/>
    <property type="match status" value="1"/>
</dbReference>
<dbReference type="RefSeq" id="WP_246507712.1">
    <property type="nucleotide sequence ID" value="NZ_CAJNBJ010000017.1"/>
</dbReference>
<gene>
    <name evidence="4" type="ORF">NSPZN2_40099</name>
</gene>
<dbReference type="PANTHER" id="PTHR30535">
    <property type="entry name" value="VITAMIN B12-BINDING PROTEIN"/>
    <property type="match status" value="1"/>
</dbReference>
<comment type="caution">
    <text evidence="4">The sequence shown here is derived from an EMBL/GenBank/DDBJ whole genome shotgun (WGS) entry which is preliminary data.</text>
</comment>
<evidence type="ECO:0000256" key="2">
    <source>
        <dbReference type="SAM" id="Phobius"/>
    </source>
</evidence>
<evidence type="ECO:0000256" key="1">
    <source>
        <dbReference type="ARBA" id="ARBA00022729"/>
    </source>
</evidence>
<dbReference type="InterPro" id="IPR050902">
    <property type="entry name" value="ABC_Transporter_SBP"/>
</dbReference>
<keyword evidence="2" id="KW-0472">Membrane</keyword>
<feature type="transmembrane region" description="Helical" evidence="2">
    <location>
        <begin position="12"/>
        <end position="29"/>
    </location>
</feature>
<feature type="domain" description="Fe/B12 periplasmic-binding" evidence="3">
    <location>
        <begin position="105"/>
        <end position="355"/>
    </location>
</feature>
<keyword evidence="2" id="KW-0812">Transmembrane</keyword>
<dbReference type="SUPFAM" id="SSF53807">
    <property type="entry name" value="Helical backbone' metal receptor"/>
    <property type="match status" value="1"/>
</dbReference>
<reference evidence="4 5" key="1">
    <citation type="submission" date="2021-02" db="EMBL/GenBank/DDBJ databases">
        <authorList>
            <person name="Han P."/>
        </authorList>
    </citation>
    <scope>NUCLEOTIDE SEQUENCE [LARGE SCALE GENOMIC DNA]</scope>
    <source>
        <strain evidence="4">Candidatus Nitrospira sp. ZN2</strain>
    </source>
</reference>
<keyword evidence="1" id="KW-0732">Signal</keyword>
<feature type="transmembrane region" description="Helical" evidence="2">
    <location>
        <begin position="41"/>
        <end position="58"/>
    </location>
</feature>
<protein>
    <submittedName>
        <fullName evidence="4">Vitamin B12 import system, periplasmic binding protein BtuF</fullName>
    </submittedName>
</protein>